<evidence type="ECO:0000256" key="4">
    <source>
        <dbReference type="ARBA" id="ARBA00022679"/>
    </source>
</evidence>
<keyword evidence="9" id="KW-0175">Coiled coil</keyword>
<dbReference type="SUPFAM" id="SSF55785">
    <property type="entry name" value="PYP-like sensor domain (PAS domain)"/>
    <property type="match status" value="1"/>
</dbReference>
<dbReference type="PROSITE" id="PS50109">
    <property type="entry name" value="HIS_KIN"/>
    <property type="match status" value="1"/>
</dbReference>
<dbReference type="KEGG" id="bma:BMAA0677"/>
<accession>A0A0H2WD10</accession>
<evidence type="ECO:0000256" key="1">
    <source>
        <dbReference type="ARBA" id="ARBA00000085"/>
    </source>
</evidence>
<dbReference type="EMBL" id="CP000011">
    <property type="protein sequence ID" value="AAU47023.1"/>
    <property type="molecule type" value="Genomic_DNA"/>
</dbReference>
<dbReference type="InterPro" id="IPR003594">
    <property type="entry name" value="HATPase_dom"/>
</dbReference>
<dbReference type="PANTHER" id="PTHR43065">
    <property type="entry name" value="SENSOR HISTIDINE KINASE"/>
    <property type="match status" value="1"/>
</dbReference>
<dbReference type="SUPFAM" id="SSF55874">
    <property type="entry name" value="ATPase domain of HSP90 chaperone/DNA topoisomerase II/histidine kinase"/>
    <property type="match status" value="1"/>
</dbReference>
<evidence type="ECO:0000256" key="8">
    <source>
        <dbReference type="ARBA" id="ARBA00023012"/>
    </source>
</evidence>
<feature type="compositionally biased region" description="Polar residues" evidence="10">
    <location>
        <begin position="527"/>
        <end position="538"/>
    </location>
</feature>
<dbReference type="Gene3D" id="1.10.287.130">
    <property type="match status" value="1"/>
</dbReference>
<dbReference type="GO" id="GO:0005524">
    <property type="term" value="F:ATP binding"/>
    <property type="evidence" value="ECO:0007669"/>
    <property type="project" value="UniProtKB-KW"/>
</dbReference>
<reference evidence="13 14" key="1">
    <citation type="journal article" date="2004" name="Proc. Natl. Acad. Sci. U.S.A.">
        <title>Structural flexibility in the Burkholderia mallei genome.</title>
        <authorList>
            <person name="Nierman W.C."/>
            <person name="DeShazer D."/>
            <person name="Kim H.S."/>
            <person name="Tettelin H."/>
            <person name="Nelson K.E."/>
            <person name="Feldblyum T."/>
            <person name="Ulrich R.L."/>
            <person name="Ronning C.M."/>
            <person name="Brinkac L.M."/>
            <person name="Daugherty S.C."/>
            <person name="Davidsen T.D."/>
            <person name="Deboy R.T."/>
            <person name="Dimitrov G."/>
            <person name="Dodson R.J."/>
            <person name="Durkin A.S."/>
            <person name="Gwinn M.L."/>
            <person name="Haft D.H."/>
            <person name="Khouri H."/>
            <person name="Kolonay J.F."/>
            <person name="Madupu R."/>
            <person name="Mohammoud Y."/>
            <person name="Nelson W.C."/>
            <person name="Radune D."/>
            <person name="Romero C.M."/>
            <person name="Sarria S."/>
            <person name="Selengut J."/>
            <person name="Shamblin C."/>
            <person name="Sullivan S.A."/>
            <person name="White O."/>
            <person name="Yu Y."/>
            <person name="Zafar N."/>
            <person name="Zhou L."/>
            <person name="Fraser C.M."/>
        </authorList>
    </citation>
    <scope>NUCLEOTIDE SEQUENCE [LARGE SCALE GENOMIC DNA]</scope>
    <source>
        <strain evidence="13 14">ATCC 23344</strain>
    </source>
</reference>
<evidence type="ECO:0000256" key="6">
    <source>
        <dbReference type="ARBA" id="ARBA00022777"/>
    </source>
</evidence>
<dbReference type="Gene3D" id="3.30.565.10">
    <property type="entry name" value="Histidine kinase-like ATPase, C-terminal domain"/>
    <property type="match status" value="1"/>
</dbReference>
<dbReference type="PRINTS" id="PR00344">
    <property type="entry name" value="BCTRLSENSOR"/>
</dbReference>
<dbReference type="Pfam" id="PF02518">
    <property type="entry name" value="HATPase_c"/>
    <property type="match status" value="1"/>
</dbReference>
<dbReference type="InterPro" id="IPR003661">
    <property type="entry name" value="HisK_dim/P_dom"/>
</dbReference>
<evidence type="ECO:0000259" key="12">
    <source>
        <dbReference type="PROSITE" id="PS50112"/>
    </source>
</evidence>
<dbReference type="eggNOG" id="COG4191">
    <property type="taxonomic scope" value="Bacteria"/>
</dbReference>
<feature type="domain" description="PAS" evidence="12">
    <location>
        <begin position="80"/>
        <end position="121"/>
    </location>
</feature>
<dbReference type="PANTHER" id="PTHR43065:SF50">
    <property type="entry name" value="HISTIDINE KINASE"/>
    <property type="match status" value="1"/>
</dbReference>
<evidence type="ECO:0000313" key="14">
    <source>
        <dbReference type="Proteomes" id="UP000006693"/>
    </source>
</evidence>
<feature type="region of interest" description="Disordered" evidence="10">
    <location>
        <begin position="1"/>
        <end position="33"/>
    </location>
</feature>
<evidence type="ECO:0000256" key="10">
    <source>
        <dbReference type="SAM" id="MobiDB-lite"/>
    </source>
</evidence>
<keyword evidence="14" id="KW-1185">Reference proteome</keyword>
<dbReference type="EC" id="2.7.13.3" evidence="2"/>
<dbReference type="HOGENOM" id="CLU_000445_114_39_4"/>
<dbReference type="InterPro" id="IPR005467">
    <property type="entry name" value="His_kinase_dom"/>
</dbReference>
<evidence type="ECO:0000256" key="3">
    <source>
        <dbReference type="ARBA" id="ARBA00022553"/>
    </source>
</evidence>
<dbReference type="AlphaFoldDB" id="A0A0H2WD10"/>
<feature type="coiled-coil region" evidence="9">
    <location>
        <begin position="212"/>
        <end position="249"/>
    </location>
</feature>
<dbReference type="PATRIC" id="fig|243160.12.peg.4181"/>
<feature type="region of interest" description="Disordered" evidence="10">
    <location>
        <begin position="518"/>
        <end position="538"/>
    </location>
</feature>
<evidence type="ECO:0000256" key="7">
    <source>
        <dbReference type="ARBA" id="ARBA00022840"/>
    </source>
</evidence>
<feature type="compositionally biased region" description="Low complexity" evidence="10">
    <location>
        <begin position="1"/>
        <end position="16"/>
    </location>
</feature>
<sequence>MRADPATATATATANPNPNPTVAGRDSPYGAAAPRGRNPVCWTRFDVLARRAAPAASRSIPPEPNRAMSESTVMQMSAAIVEQLNCGVFSVDHDMRILAWNGFMQYHTGRSRDDAIGQDLFALFPELPARWLRKKLESVFVLGVAMYTSWEHRPYLFRFDHSRPITGTIDAMRQNCSFVPLDDGRGGVAAVGVTIVDATDICIAHEVLGNREKRLTDALAELTARHAELSDLNRQLAHAHQQLLQSEKLAAIGQLAAGIAHEINNPVGFVLSNVNTLGGYLGALIAHAHAVERLVAERQPQLAPALAELARGADLDYLCEDAPALVDESKEGLARVRKIVVDLRDFSRVDSVHQWEWVDIHHCIESTLNIVRNEVKYAADLVREYASLPMVRCIPSQVNQVVLNLVVNAAQSYSSMRADGGHGDVPRGTITIRTGVDAGDCPRIWFEVIDAGCGIAPENLKRIFDPFFTTKPVGKGTGLGLSVAYGIVSAHGGEIAVSSAFGAGTTFRVTLPVERTGEPQPEAAAVSHSTPVASGIAS</sequence>
<keyword evidence="6 13" id="KW-0418">Kinase</keyword>
<dbReference type="InterPro" id="IPR035965">
    <property type="entry name" value="PAS-like_dom_sf"/>
</dbReference>
<dbReference type="SUPFAM" id="SSF47384">
    <property type="entry name" value="Homodimeric domain of signal transducing histidine kinase"/>
    <property type="match status" value="1"/>
</dbReference>
<dbReference type="GO" id="GO:0006355">
    <property type="term" value="P:regulation of DNA-templated transcription"/>
    <property type="evidence" value="ECO:0007669"/>
    <property type="project" value="InterPro"/>
</dbReference>
<dbReference type="PROSITE" id="PS50112">
    <property type="entry name" value="PAS"/>
    <property type="match status" value="1"/>
</dbReference>
<dbReference type="SMART" id="SM00387">
    <property type="entry name" value="HATPase_c"/>
    <property type="match status" value="1"/>
</dbReference>
<comment type="catalytic activity">
    <reaction evidence="1">
        <text>ATP + protein L-histidine = ADP + protein N-phospho-L-histidine.</text>
        <dbReference type="EC" id="2.7.13.3"/>
    </reaction>
</comment>
<keyword evidence="4" id="KW-0808">Transferase</keyword>
<keyword evidence="7" id="KW-0067">ATP-binding</keyword>
<protein>
    <recommendedName>
        <fullName evidence="2">histidine kinase</fullName>
        <ecNumber evidence="2">2.7.13.3</ecNumber>
    </recommendedName>
</protein>
<name>A0A0H2WD10_BURMA</name>
<dbReference type="Gene3D" id="3.30.450.20">
    <property type="entry name" value="PAS domain"/>
    <property type="match status" value="1"/>
</dbReference>
<evidence type="ECO:0000256" key="2">
    <source>
        <dbReference type="ARBA" id="ARBA00012438"/>
    </source>
</evidence>
<feature type="domain" description="Histidine kinase" evidence="11">
    <location>
        <begin position="258"/>
        <end position="515"/>
    </location>
</feature>
<dbReference type="SMART" id="SM00091">
    <property type="entry name" value="PAS"/>
    <property type="match status" value="1"/>
</dbReference>
<proteinExistence type="predicted"/>
<dbReference type="CDD" id="cd00082">
    <property type="entry name" value="HisKA"/>
    <property type="match status" value="1"/>
</dbReference>
<dbReference type="InterPro" id="IPR000014">
    <property type="entry name" value="PAS"/>
</dbReference>
<dbReference type="Pfam" id="PF00989">
    <property type="entry name" value="PAS"/>
    <property type="match status" value="1"/>
</dbReference>
<keyword evidence="3" id="KW-0597">Phosphoprotein</keyword>
<dbReference type="Proteomes" id="UP000006693">
    <property type="component" value="Chromosome 2"/>
</dbReference>
<dbReference type="InterPro" id="IPR013767">
    <property type="entry name" value="PAS_fold"/>
</dbReference>
<dbReference type="InterPro" id="IPR036890">
    <property type="entry name" value="HATPase_C_sf"/>
</dbReference>
<evidence type="ECO:0000259" key="11">
    <source>
        <dbReference type="PROSITE" id="PS50109"/>
    </source>
</evidence>
<gene>
    <name evidence="13" type="ordered locus">BMAA0677</name>
</gene>
<keyword evidence="8" id="KW-0902">Two-component regulatory system</keyword>
<dbReference type="GO" id="GO:0000155">
    <property type="term" value="F:phosphorelay sensor kinase activity"/>
    <property type="evidence" value="ECO:0007669"/>
    <property type="project" value="InterPro"/>
</dbReference>
<dbReference type="InterPro" id="IPR036097">
    <property type="entry name" value="HisK_dim/P_sf"/>
</dbReference>
<dbReference type="InterPro" id="IPR004358">
    <property type="entry name" value="Sig_transdc_His_kin-like_C"/>
</dbReference>
<dbReference type="CDD" id="cd00130">
    <property type="entry name" value="PAS"/>
    <property type="match status" value="1"/>
</dbReference>
<evidence type="ECO:0000256" key="9">
    <source>
        <dbReference type="SAM" id="Coils"/>
    </source>
</evidence>
<keyword evidence="5" id="KW-0547">Nucleotide-binding</keyword>
<evidence type="ECO:0000256" key="5">
    <source>
        <dbReference type="ARBA" id="ARBA00022741"/>
    </source>
</evidence>
<evidence type="ECO:0000313" key="13">
    <source>
        <dbReference type="EMBL" id="AAU47023.1"/>
    </source>
</evidence>
<organism evidence="13 14">
    <name type="scientific">Burkholderia mallei (strain ATCC 23344)</name>
    <dbReference type="NCBI Taxonomy" id="243160"/>
    <lineage>
        <taxon>Bacteria</taxon>
        <taxon>Pseudomonadati</taxon>
        <taxon>Pseudomonadota</taxon>
        <taxon>Betaproteobacteria</taxon>
        <taxon>Burkholderiales</taxon>
        <taxon>Burkholderiaceae</taxon>
        <taxon>Burkholderia</taxon>
        <taxon>pseudomallei group</taxon>
    </lineage>
</organism>